<accession>A0A931GUC6</accession>
<gene>
    <name evidence="1" type="ORF">I5907_09795</name>
</gene>
<proteinExistence type="predicted"/>
<evidence type="ECO:0000313" key="2">
    <source>
        <dbReference type="Proteomes" id="UP000628448"/>
    </source>
</evidence>
<dbReference type="Proteomes" id="UP000628448">
    <property type="component" value="Unassembled WGS sequence"/>
</dbReference>
<dbReference type="AlphaFoldDB" id="A0A931GUC6"/>
<organism evidence="1 2">
    <name type="scientific">Panacibacter microcysteis</name>
    <dbReference type="NCBI Taxonomy" id="2793269"/>
    <lineage>
        <taxon>Bacteria</taxon>
        <taxon>Pseudomonadati</taxon>
        <taxon>Bacteroidota</taxon>
        <taxon>Chitinophagia</taxon>
        <taxon>Chitinophagales</taxon>
        <taxon>Chitinophagaceae</taxon>
        <taxon>Panacibacter</taxon>
    </lineage>
</organism>
<reference evidence="1" key="1">
    <citation type="submission" date="2020-11" db="EMBL/GenBank/DDBJ databases">
        <title>Bacterial whole genome sequence for Panacibacter sp. DH6.</title>
        <authorList>
            <person name="Le V."/>
            <person name="Ko S."/>
            <person name="Ahn C.-Y."/>
            <person name="Oh H.-M."/>
        </authorList>
    </citation>
    <scope>NUCLEOTIDE SEQUENCE</scope>
    <source>
        <strain evidence="1">DH6</strain>
    </source>
</reference>
<evidence type="ECO:0000313" key="1">
    <source>
        <dbReference type="EMBL" id="MBG9376526.1"/>
    </source>
</evidence>
<sequence>MNRTLSSLVLLYCLCFTACKKEGGEPSENYAIVATIDGNVKSYTYTPTAVMLDAFDAYSVGMAAYTDASVNDIFTLNILKQSELGAIVPGTYVDDYTNEDVFVLGGFNLGSMDDAEAYGAGLQEGTDPKLTITITELTDKIIRGTFSGTFFDHGGDGPGKVSVTDGKFYLPVVK</sequence>
<keyword evidence="2" id="KW-1185">Reference proteome</keyword>
<dbReference type="EMBL" id="JADWYR010000001">
    <property type="protein sequence ID" value="MBG9376526.1"/>
    <property type="molecule type" value="Genomic_DNA"/>
</dbReference>
<comment type="caution">
    <text evidence="1">The sequence shown here is derived from an EMBL/GenBank/DDBJ whole genome shotgun (WGS) entry which is preliminary data.</text>
</comment>
<dbReference type="RefSeq" id="WP_196990534.1">
    <property type="nucleotide sequence ID" value="NZ_JADWYR010000001.1"/>
</dbReference>
<protein>
    <submittedName>
        <fullName evidence="1">Uncharacterized protein</fullName>
    </submittedName>
</protein>
<name>A0A931GUC6_9BACT</name>